<dbReference type="OrthoDB" id="9811121at2"/>
<protein>
    <submittedName>
        <fullName evidence="3">Carbon-nitrogen hydrolase</fullName>
    </submittedName>
</protein>
<dbReference type="InterPro" id="IPR050345">
    <property type="entry name" value="Aliph_Amidase/BUP"/>
</dbReference>
<evidence type="ECO:0000256" key="1">
    <source>
        <dbReference type="ARBA" id="ARBA00022801"/>
    </source>
</evidence>
<dbReference type="InterPro" id="IPR036526">
    <property type="entry name" value="C-N_Hydrolase_sf"/>
</dbReference>
<dbReference type="EMBL" id="LT838272">
    <property type="protein sequence ID" value="SMB90851.1"/>
    <property type="molecule type" value="Genomic_DNA"/>
</dbReference>
<proteinExistence type="predicted"/>
<evidence type="ECO:0000259" key="2">
    <source>
        <dbReference type="PROSITE" id="PS50263"/>
    </source>
</evidence>
<dbReference type="AlphaFoldDB" id="A0A1W1VCT1"/>
<evidence type="ECO:0000313" key="3">
    <source>
        <dbReference type="EMBL" id="SMB90851.1"/>
    </source>
</evidence>
<dbReference type="Gene3D" id="3.60.110.10">
    <property type="entry name" value="Carbon-nitrogen hydrolase"/>
    <property type="match status" value="1"/>
</dbReference>
<dbReference type="Pfam" id="PF00795">
    <property type="entry name" value="CN_hydrolase"/>
    <property type="match status" value="1"/>
</dbReference>
<dbReference type="PROSITE" id="PS50263">
    <property type="entry name" value="CN_HYDROLASE"/>
    <property type="match status" value="1"/>
</dbReference>
<dbReference type="PANTHER" id="PTHR43674">
    <property type="entry name" value="NITRILASE C965.09-RELATED"/>
    <property type="match status" value="1"/>
</dbReference>
<name>A0A1W1VCT1_9FIRM</name>
<accession>A0A1W1VCT1</accession>
<dbReference type="InterPro" id="IPR003010">
    <property type="entry name" value="C-N_Hydrolase"/>
</dbReference>
<reference evidence="3 4" key="1">
    <citation type="submission" date="2017-04" db="EMBL/GenBank/DDBJ databases">
        <authorList>
            <person name="Afonso C.L."/>
            <person name="Miller P.J."/>
            <person name="Scott M.A."/>
            <person name="Spackman E."/>
            <person name="Goraichik I."/>
            <person name="Dimitrov K.M."/>
            <person name="Suarez D.L."/>
            <person name="Swayne D.E."/>
        </authorList>
    </citation>
    <scope>NUCLEOTIDE SEQUENCE [LARGE SCALE GENOMIC DNA]</scope>
    <source>
        <strain evidence="3 4">ToBE</strain>
    </source>
</reference>
<dbReference type="PANTHER" id="PTHR43674:SF2">
    <property type="entry name" value="BETA-UREIDOPROPIONASE"/>
    <property type="match status" value="1"/>
</dbReference>
<dbReference type="STRING" id="698762.SAMN00808754_0342"/>
<dbReference type="RefSeq" id="WP_084663429.1">
    <property type="nucleotide sequence ID" value="NZ_LT838272.1"/>
</dbReference>
<evidence type="ECO:0000313" key="4">
    <source>
        <dbReference type="Proteomes" id="UP000192569"/>
    </source>
</evidence>
<feature type="domain" description="CN hydrolase" evidence="2">
    <location>
        <begin position="1"/>
        <end position="232"/>
    </location>
</feature>
<dbReference type="SUPFAM" id="SSF56317">
    <property type="entry name" value="Carbon-nitrogen hydrolase"/>
    <property type="match status" value="1"/>
</dbReference>
<keyword evidence="1 3" id="KW-0378">Hydrolase</keyword>
<sequence length="259" mass="29606">MKISLIQFAPERKELEKNLRRMEEYLAEVPKDTEVILLPEAWMGSQVLTEEKYKELVFQLYKRLPQEGPLLIPGAQYVNMGSKVYSLGMALGGKLKEPLYYPKIFPSQAIGERAYVEPGNRLLVIEHQGSGIGILVCVDLFYPELARNLALRGALLILNPANIPEERMPLWHSLGLTRACENTVFLAMANNTYTYYPDGREVKGESFVAYPDGYTLLTCGKEPGVYTLDLDLSLIPRVRQRWPYLEDIRKRFTDERGPF</sequence>
<keyword evidence="4" id="KW-1185">Reference proteome</keyword>
<dbReference type="Proteomes" id="UP000192569">
    <property type="component" value="Chromosome I"/>
</dbReference>
<gene>
    <name evidence="3" type="ORF">SAMN00808754_0342</name>
</gene>
<dbReference type="CDD" id="cd07197">
    <property type="entry name" value="nitrilase"/>
    <property type="match status" value="1"/>
</dbReference>
<organism evidence="3 4">
    <name type="scientific">Thermanaeromonas toyohensis ToBE</name>
    <dbReference type="NCBI Taxonomy" id="698762"/>
    <lineage>
        <taxon>Bacteria</taxon>
        <taxon>Bacillati</taxon>
        <taxon>Bacillota</taxon>
        <taxon>Clostridia</taxon>
        <taxon>Neomoorellales</taxon>
        <taxon>Neomoorellaceae</taxon>
        <taxon>Thermanaeromonas</taxon>
    </lineage>
</organism>
<dbReference type="GO" id="GO:0016811">
    <property type="term" value="F:hydrolase activity, acting on carbon-nitrogen (but not peptide) bonds, in linear amides"/>
    <property type="evidence" value="ECO:0007669"/>
    <property type="project" value="UniProtKB-ARBA"/>
</dbReference>